<keyword evidence="1" id="KW-0732">Signal</keyword>
<dbReference type="AlphaFoldDB" id="A0A2S9X5P0"/>
<evidence type="ECO:0000313" key="3">
    <source>
        <dbReference type="Proteomes" id="UP000239469"/>
    </source>
</evidence>
<feature type="chain" id="PRO_5015742094" evidence="1">
    <location>
        <begin position="23"/>
        <end position="117"/>
    </location>
</feature>
<evidence type="ECO:0000313" key="2">
    <source>
        <dbReference type="EMBL" id="PRP70996.1"/>
    </source>
</evidence>
<reference evidence="2 3" key="1">
    <citation type="submission" date="2017-01" db="EMBL/GenBank/DDBJ databases">
        <title>New insights into the genetic diversity of Chromobacterium isolated from tropical freshwater lake.</title>
        <authorList>
            <person name="Santos A.B."/>
            <person name="Nascimento A.M."/>
            <person name="Da Silva P.C."/>
        </authorList>
    </citation>
    <scope>NUCLEOTIDE SEQUENCE [LARGE SCALE GENOMIC DNA]</scope>
    <source>
        <strain evidence="2 3">56AF</strain>
    </source>
</reference>
<evidence type="ECO:0000256" key="1">
    <source>
        <dbReference type="SAM" id="SignalP"/>
    </source>
</evidence>
<proteinExistence type="predicted"/>
<organism evidence="2 3">
    <name type="scientific">Chromobacterium amazonense</name>
    <dbReference type="NCBI Taxonomy" id="1382803"/>
    <lineage>
        <taxon>Bacteria</taxon>
        <taxon>Pseudomonadati</taxon>
        <taxon>Pseudomonadota</taxon>
        <taxon>Betaproteobacteria</taxon>
        <taxon>Neisseriales</taxon>
        <taxon>Chromobacteriaceae</taxon>
        <taxon>Chromobacterium</taxon>
    </lineage>
</organism>
<dbReference type="RefSeq" id="WP_106076486.1">
    <property type="nucleotide sequence ID" value="NZ_MTBD01000020.1"/>
</dbReference>
<comment type="caution">
    <text evidence="2">The sequence shown here is derived from an EMBL/GenBank/DDBJ whole genome shotgun (WGS) entry which is preliminary data.</text>
</comment>
<feature type="signal peptide" evidence="1">
    <location>
        <begin position="1"/>
        <end position="22"/>
    </location>
</feature>
<protein>
    <submittedName>
        <fullName evidence="2">Uncharacterized protein</fullName>
    </submittedName>
</protein>
<dbReference type="Proteomes" id="UP000239469">
    <property type="component" value="Unassembled WGS sequence"/>
</dbReference>
<sequence>MRKIVLPAIAALFLMTSHNAMAGYLDFSSNWDAPSTKPMSKKAASNVVMQCSAVKAYYSMPGQTSGAMVVAGPHETPTDKNTHLTVRLYKNNKHEKSCHVYVNTKLEYTSCSCEYVD</sequence>
<gene>
    <name evidence="2" type="ORF">BUE93_08540</name>
</gene>
<dbReference type="EMBL" id="MTBD01000020">
    <property type="protein sequence ID" value="PRP70996.1"/>
    <property type="molecule type" value="Genomic_DNA"/>
</dbReference>
<dbReference type="OrthoDB" id="9155364at2"/>
<accession>A0A2S9X5P0</accession>
<name>A0A2S9X5P0_9NEIS</name>